<name>A0A3B0YR25_9ZZZZ</name>
<feature type="compositionally biased region" description="Basic and acidic residues" evidence="1">
    <location>
        <begin position="45"/>
        <end position="58"/>
    </location>
</feature>
<dbReference type="AlphaFoldDB" id="A0A3B0YR25"/>
<dbReference type="Pfam" id="PF14346">
    <property type="entry name" value="DUF4398"/>
    <property type="match status" value="1"/>
</dbReference>
<evidence type="ECO:0000256" key="1">
    <source>
        <dbReference type="SAM" id="MobiDB-lite"/>
    </source>
</evidence>
<sequence length="70" mass="7738">MSEARQAIDAARAAGAEQYANTKLEQALSSLKTAEEMLNDRRFRDARRSASQARDEAILARQAAQDANTR</sequence>
<accession>A0A3B0YR25</accession>
<protein>
    <recommendedName>
        <fullName evidence="2">DUF4398 domain-containing protein</fullName>
    </recommendedName>
</protein>
<evidence type="ECO:0000313" key="3">
    <source>
        <dbReference type="EMBL" id="VAW76769.1"/>
    </source>
</evidence>
<dbReference type="InterPro" id="IPR025511">
    <property type="entry name" value="DUF4398"/>
</dbReference>
<proteinExistence type="predicted"/>
<feature type="domain" description="DUF4398" evidence="2">
    <location>
        <begin position="1"/>
        <end position="68"/>
    </location>
</feature>
<dbReference type="EMBL" id="UOFN01000067">
    <property type="protein sequence ID" value="VAW76769.1"/>
    <property type="molecule type" value="Genomic_DNA"/>
</dbReference>
<gene>
    <name evidence="3" type="ORF">MNBD_GAMMA15-54</name>
</gene>
<organism evidence="3">
    <name type="scientific">hydrothermal vent metagenome</name>
    <dbReference type="NCBI Taxonomy" id="652676"/>
    <lineage>
        <taxon>unclassified sequences</taxon>
        <taxon>metagenomes</taxon>
        <taxon>ecological metagenomes</taxon>
    </lineage>
</organism>
<reference evidence="3" key="1">
    <citation type="submission" date="2018-06" db="EMBL/GenBank/DDBJ databases">
        <authorList>
            <person name="Zhirakovskaya E."/>
        </authorList>
    </citation>
    <scope>NUCLEOTIDE SEQUENCE</scope>
</reference>
<evidence type="ECO:0000259" key="2">
    <source>
        <dbReference type="Pfam" id="PF14346"/>
    </source>
</evidence>
<feature type="region of interest" description="Disordered" evidence="1">
    <location>
        <begin position="45"/>
        <end position="70"/>
    </location>
</feature>
<dbReference type="Gene3D" id="1.20.1270.390">
    <property type="match status" value="1"/>
</dbReference>